<dbReference type="Gene3D" id="3.30.70.100">
    <property type="match status" value="1"/>
</dbReference>
<sequence length="359" mass="39113">MAKVEAKEFEGTLEPFKCKICVLRVSIHCEGCKRKVVKILHNINGVHSVEIDRKQQKVTITTNIDEQSLIKRLIKAGMHAEPWPETKPISKIIKEKQIPVEIPPGETSASVRDGGKKKQTTETEPPAEELQVPPRNEEKSGTNENVRRCDDGHGDATETGGPVERVVESPPNISSETQPGMPSGAVDIEASCSGDGEVMRKKKKKKKAQAQRKEKNSGAVAGEMVSPQTVPTPTNIGSPTPPNQIPSSNHSPPFNHPLHTTLSQPAYIASYNTAYPTNTHDAYYASPPSYSYAYVHSMAPTLSSSLPIMEQPYAYAHSIEPRNISPLSSLPPVVEQSNSPPSSPFDFFSDENPSGCSIM</sequence>
<proteinExistence type="inferred from homology"/>
<dbReference type="Proteomes" id="UP000029981">
    <property type="component" value="Chromosome 1"/>
</dbReference>
<protein>
    <recommendedName>
        <fullName evidence="7">HMA domain-containing protein</fullName>
    </recommendedName>
</protein>
<reference evidence="8 9" key="3">
    <citation type="journal article" date="2010" name="BMC Genomics">
        <title>Transcriptome sequencing and comparative analysis of cucumber flowers with different sex types.</title>
        <authorList>
            <person name="Guo S."/>
            <person name="Zheng Y."/>
            <person name="Joung J.G."/>
            <person name="Liu S."/>
            <person name="Zhang Z."/>
            <person name="Crasta O.R."/>
            <person name="Sobral B.W."/>
            <person name="Xu Y."/>
            <person name="Huang S."/>
            <person name="Fei Z."/>
        </authorList>
    </citation>
    <scope>NUCLEOTIDE SEQUENCE [LARGE SCALE GENOMIC DNA]</scope>
    <source>
        <strain evidence="9">cv. 9930</strain>
    </source>
</reference>
<evidence type="ECO:0000256" key="4">
    <source>
        <dbReference type="ARBA" id="ARBA00023289"/>
    </source>
</evidence>
<keyword evidence="4" id="KW-0636">Prenylation</keyword>
<dbReference type="PROSITE" id="PS50846">
    <property type="entry name" value="HMA_2"/>
    <property type="match status" value="1"/>
</dbReference>
<dbReference type="InterPro" id="IPR036163">
    <property type="entry name" value="HMA_dom_sf"/>
</dbReference>
<dbReference type="PANTHER" id="PTHR45868:SF69">
    <property type="entry name" value="HEAVY METAL-ASSOCIATED ISOPRENYLATED PLANT PROTEIN 35"/>
    <property type="match status" value="1"/>
</dbReference>
<keyword evidence="2" id="KW-0479">Metal-binding</keyword>
<reference evidence="8 9" key="1">
    <citation type="journal article" date="2009" name="Nat. Genet.">
        <title>The genome of the cucumber, Cucumis sativus L.</title>
        <authorList>
            <person name="Huang S."/>
            <person name="Li R."/>
            <person name="Zhang Z."/>
            <person name="Li L."/>
            <person name="Gu X."/>
            <person name="Fan W."/>
            <person name="Lucas W.J."/>
            <person name="Wang X."/>
            <person name="Xie B."/>
            <person name="Ni P."/>
            <person name="Ren Y."/>
            <person name="Zhu H."/>
            <person name="Li J."/>
            <person name="Lin K."/>
            <person name="Jin W."/>
            <person name="Fei Z."/>
            <person name="Li G."/>
            <person name="Staub J."/>
            <person name="Kilian A."/>
            <person name="van der Vossen E.A."/>
            <person name="Wu Y."/>
            <person name="Guo J."/>
            <person name="He J."/>
            <person name="Jia Z."/>
            <person name="Ren Y."/>
            <person name="Tian G."/>
            <person name="Lu Y."/>
            <person name="Ruan J."/>
            <person name="Qian W."/>
            <person name="Wang M."/>
            <person name="Huang Q."/>
            <person name="Li B."/>
            <person name="Xuan Z."/>
            <person name="Cao J."/>
            <person name="Asan"/>
            <person name="Wu Z."/>
            <person name="Zhang J."/>
            <person name="Cai Q."/>
            <person name="Bai Y."/>
            <person name="Zhao B."/>
            <person name="Han Y."/>
            <person name="Li Y."/>
            <person name="Li X."/>
            <person name="Wang S."/>
            <person name="Shi Q."/>
            <person name="Liu S."/>
            <person name="Cho W.K."/>
            <person name="Kim J.Y."/>
            <person name="Xu Y."/>
            <person name="Heller-Uszynska K."/>
            <person name="Miao H."/>
            <person name="Cheng Z."/>
            <person name="Zhang S."/>
            <person name="Wu J."/>
            <person name="Yang Y."/>
            <person name="Kang H."/>
            <person name="Li M."/>
            <person name="Liang H."/>
            <person name="Ren X."/>
            <person name="Shi Z."/>
            <person name="Wen M."/>
            <person name="Jian M."/>
            <person name="Yang H."/>
            <person name="Zhang G."/>
            <person name="Yang Z."/>
            <person name="Chen R."/>
            <person name="Liu S."/>
            <person name="Li J."/>
            <person name="Ma L."/>
            <person name="Liu H."/>
            <person name="Zhou Y."/>
            <person name="Zhao J."/>
            <person name="Fang X."/>
            <person name="Li G."/>
            <person name="Fang L."/>
            <person name="Li Y."/>
            <person name="Liu D."/>
            <person name="Zheng H."/>
            <person name="Zhang Y."/>
            <person name="Qin N."/>
            <person name="Li Z."/>
            <person name="Yang G."/>
            <person name="Yang S."/>
            <person name="Bolund L."/>
            <person name="Kristiansen K."/>
            <person name="Zheng H."/>
            <person name="Li S."/>
            <person name="Zhang X."/>
            <person name="Yang H."/>
            <person name="Wang J."/>
            <person name="Sun R."/>
            <person name="Zhang B."/>
            <person name="Jiang S."/>
            <person name="Wang J."/>
            <person name="Du Y."/>
            <person name="Li S."/>
        </authorList>
    </citation>
    <scope>NUCLEOTIDE SEQUENCE [LARGE SCALE GENOMIC DNA]</scope>
    <source>
        <strain evidence="9">cv. 9930</strain>
    </source>
</reference>
<dbReference type="AlphaFoldDB" id="A0A0A0LZ09"/>
<comment type="similarity">
    <text evidence="5">Belongs to the HIPP family.</text>
</comment>
<dbReference type="CDD" id="cd00371">
    <property type="entry name" value="HMA"/>
    <property type="match status" value="1"/>
</dbReference>
<keyword evidence="3" id="KW-0449">Lipoprotein</keyword>
<evidence type="ECO:0000313" key="8">
    <source>
        <dbReference type="EMBL" id="KGN66067.1"/>
    </source>
</evidence>
<dbReference type="SUPFAM" id="SSF55008">
    <property type="entry name" value="HMA, heavy metal-associated domain"/>
    <property type="match status" value="1"/>
</dbReference>
<feature type="compositionally biased region" description="Low complexity" evidence="6">
    <location>
        <begin position="337"/>
        <end position="359"/>
    </location>
</feature>
<evidence type="ECO:0000256" key="1">
    <source>
        <dbReference type="ARBA" id="ARBA00022481"/>
    </source>
</evidence>
<evidence type="ECO:0000256" key="6">
    <source>
        <dbReference type="SAM" id="MobiDB-lite"/>
    </source>
</evidence>
<keyword evidence="9" id="KW-1185">Reference proteome</keyword>
<dbReference type="PANTHER" id="PTHR45868">
    <property type="entry name" value="HEAVY METAL-ASSOCIATED ISOPRENYLATED PLANT PROTEIN 33-RELATED"/>
    <property type="match status" value="1"/>
</dbReference>
<feature type="compositionally biased region" description="Basic residues" evidence="6">
    <location>
        <begin position="200"/>
        <end position="210"/>
    </location>
</feature>
<name>A0A0A0LZ09_CUCSA</name>
<dbReference type="Pfam" id="PF00403">
    <property type="entry name" value="HMA"/>
    <property type="match status" value="1"/>
</dbReference>
<feature type="compositionally biased region" description="Polar residues" evidence="6">
    <location>
        <begin position="171"/>
        <end position="180"/>
    </location>
</feature>
<dbReference type="EMBL" id="CM002922">
    <property type="protein sequence ID" value="KGN66067.1"/>
    <property type="molecule type" value="Genomic_DNA"/>
</dbReference>
<dbReference type="KEGG" id="csv:101206264"/>
<gene>
    <name evidence="8" type="ORF">Csa_1G569440</name>
</gene>
<dbReference type="OrthoDB" id="1700888at2759"/>
<organism evidence="8 9">
    <name type="scientific">Cucumis sativus</name>
    <name type="common">Cucumber</name>
    <dbReference type="NCBI Taxonomy" id="3659"/>
    <lineage>
        <taxon>Eukaryota</taxon>
        <taxon>Viridiplantae</taxon>
        <taxon>Streptophyta</taxon>
        <taxon>Embryophyta</taxon>
        <taxon>Tracheophyta</taxon>
        <taxon>Spermatophyta</taxon>
        <taxon>Magnoliopsida</taxon>
        <taxon>eudicotyledons</taxon>
        <taxon>Gunneridae</taxon>
        <taxon>Pentapetalae</taxon>
        <taxon>rosids</taxon>
        <taxon>fabids</taxon>
        <taxon>Cucurbitales</taxon>
        <taxon>Cucurbitaceae</taxon>
        <taxon>Benincaseae</taxon>
        <taxon>Cucumis</taxon>
    </lineage>
</organism>
<evidence type="ECO:0000256" key="5">
    <source>
        <dbReference type="ARBA" id="ARBA00024045"/>
    </source>
</evidence>
<feature type="domain" description="HMA" evidence="7">
    <location>
        <begin position="18"/>
        <end position="81"/>
    </location>
</feature>
<evidence type="ECO:0000256" key="3">
    <source>
        <dbReference type="ARBA" id="ARBA00023288"/>
    </source>
</evidence>
<dbReference type="eggNOG" id="KOG1603">
    <property type="taxonomic scope" value="Eukaryota"/>
</dbReference>
<dbReference type="GO" id="GO:0046872">
    <property type="term" value="F:metal ion binding"/>
    <property type="evidence" value="ECO:0007669"/>
    <property type="project" value="UniProtKB-KW"/>
</dbReference>
<feature type="compositionally biased region" description="Polar residues" evidence="6">
    <location>
        <begin position="226"/>
        <end position="238"/>
    </location>
</feature>
<feature type="region of interest" description="Disordered" evidence="6">
    <location>
        <begin position="97"/>
        <end position="250"/>
    </location>
</feature>
<dbReference type="STRING" id="3659.A0A0A0LZ09"/>
<dbReference type="Gramene" id="KGN66067">
    <property type="protein sequence ID" value="KGN66067"/>
    <property type="gene ID" value="Csa_1G569440"/>
</dbReference>
<reference evidence="8 9" key="4">
    <citation type="journal article" date="2011" name="BMC Genomics">
        <title>RNA-Seq improves annotation of protein-coding genes in the cucumber genome.</title>
        <authorList>
            <person name="Li Z."/>
            <person name="Zhang Z."/>
            <person name="Yan P."/>
            <person name="Huang S."/>
            <person name="Fei Z."/>
            <person name="Lin K."/>
        </authorList>
    </citation>
    <scope>NUCLEOTIDE SEQUENCE [LARGE SCALE GENOMIC DNA]</scope>
    <source>
        <strain evidence="9">cv. 9930</strain>
    </source>
</reference>
<keyword evidence="1" id="KW-0488">Methylation</keyword>
<feature type="region of interest" description="Disordered" evidence="6">
    <location>
        <begin position="327"/>
        <end position="359"/>
    </location>
</feature>
<accession>A0A0A0LZ09</accession>
<evidence type="ECO:0000259" key="7">
    <source>
        <dbReference type="PROSITE" id="PS50846"/>
    </source>
</evidence>
<feature type="compositionally biased region" description="Basic and acidic residues" evidence="6">
    <location>
        <begin position="135"/>
        <end position="156"/>
    </location>
</feature>
<dbReference type="OMA" id="QSYAYSH"/>
<dbReference type="InterPro" id="IPR006121">
    <property type="entry name" value="HMA_dom"/>
</dbReference>
<reference evidence="8 9" key="2">
    <citation type="journal article" date="2009" name="PLoS ONE">
        <title>An integrated genetic and cytogenetic map of the cucumber genome.</title>
        <authorList>
            <person name="Ren Y."/>
            <person name="Zhang Z."/>
            <person name="Liu J."/>
            <person name="Staub J.E."/>
            <person name="Han Y."/>
            <person name="Cheng Z."/>
            <person name="Li X."/>
            <person name="Lu J."/>
            <person name="Miao H."/>
            <person name="Kang H."/>
            <person name="Xie B."/>
            <person name="Gu X."/>
            <person name="Wang X."/>
            <person name="Du Y."/>
            <person name="Jin W."/>
            <person name="Huang S."/>
        </authorList>
    </citation>
    <scope>NUCLEOTIDE SEQUENCE [LARGE SCALE GENOMIC DNA]</scope>
    <source>
        <strain evidence="9">cv. 9930</strain>
    </source>
</reference>
<evidence type="ECO:0000313" key="9">
    <source>
        <dbReference type="Proteomes" id="UP000029981"/>
    </source>
</evidence>
<evidence type="ECO:0000256" key="2">
    <source>
        <dbReference type="ARBA" id="ARBA00022723"/>
    </source>
</evidence>